<dbReference type="WBParaSite" id="ES5_v2.g24791.t1">
    <property type="protein sequence ID" value="ES5_v2.g24791.t1"/>
    <property type="gene ID" value="ES5_v2.g24791"/>
</dbReference>
<sequence length="155" mass="18275">IDELFNKKSKEAKSEWLQLKKFKPGGNITFKESYKNLQKHRYGDQLCIDQTRVVLMSNKFINANKVKMVDKEFIATQGPLKDTVLDFWTMIYHSNCKNIVMLCNTVEGGFQKCWQYWPMNEKMNIEKQFELIVEEKKLVYGHNGLIVTTMLLKNL</sequence>
<accession>A0AC34G542</accession>
<evidence type="ECO:0000313" key="1">
    <source>
        <dbReference type="Proteomes" id="UP000887579"/>
    </source>
</evidence>
<reference evidence="2" key="1">
    <citation type="submission" date="2022-11" db="UniProtKB">
        <authorList>
            <consortium name="WormBaseParasite"/>
        </authorList>
    </citation>
    <scope>IDENTIFICATION</scope>
</reference>
<evidence type="ECO:0000313" key="2">
    <source>
        <dbReference type="WBParaSite" id="ES5_v2.g24791.t1"/>
    </source>
</evidence>
<protein>
    <submittedName>
        <fullName evidence="2">Tyrosine-protein phosphatase domain-containing protein</fullName>
    </submittedName>
</protein>
<organism evidence="1 2">
    <name type="scientific">Panagrolaimus sp. ES5</name>
    <dbReference type="NCBI Taxonomy" id="591445"/>
    <lineage>
        <taxon>Eukaryota</taxon>
        <taxon>Metazoa</taxon>
        <taxon>Ecdysozoa</taxon>
        <taxon>Nematoda</taxon>
        <taxon>Chromadorea</taxon>
        <taxon>Rhabditida</taxon>
        <taxon>Tylenchina</taxon>
        <taxon>Panagrolaimomorpha</taxon>
        <taxon>Panagrolaimoidea</taxon>
        <taxon>Panagrolaimidae</taxon>
        <taxon>Panagrolaimus</taxon>
    </lineage>
</organism>
<proteinExistence type="predicted"/>
<dbReference type="Proteomes" id="UP000887579">
    <property type="component" value="Unplaced"/>
</dbReference>
<name>A0AC34G542_9BILA</name>